<protein>
    <submittedName>
        <fullName evidence="3">Tat (Twin-arginine translocation) pathway signal sequence</fullName>
    </submittedName>
</protein>
<keyword evidence="2" id="KW-0732">Signal</keyword>
<comment type="similarity">
    <text evidence="1">Belongs to the UPF0065 (bug) family.</text>
</comment>
<organism evidence="3 4">
    <name type="scientific">Paracidovorax wautersii</name>
    <dbReference type="NCBI Taxonomy" id="1177982"/>
    <lineage>
        <taxon>Bacteria</taxon>
        <taxon>Pseudomonadati</taxon>
        <taxon>Pseudomonadota</taxon>
        <taxon>Betaproteobacteria</taxon>
        <taxon>Burkholderiales</taxon>
        <taxon>Comamonadaceae</taxon>
        <taxon>Paracidovorax</taxon>
    </lineage>
</organism>
<dbReference type="AlphaFoldDB" id="A0A1I2EVV6"/>
<dbReference type="InterPro" id="IPR042100">
    <property type="entry name" value="Bug_dom1"/>
</dbReference>
<name>A0A1I2EVV6_9BURK</name>
<dbReference type="PIRSF" id="PIRSF017082">
    <property type="entry name" value="YflP"/>
    <property type="match status" value="1"/>
</dbReference>
<dbReference type="Proteomes" id="UP000199119">
    <property type="component" value="Unassembled WGS sequence"/>
</dbReference>
<accession>A0A1I2EVV6</accession>
<dbReference type="PANTHER" id="PTHR42928">
    <property type="entry name" value="TRICARBOXYLATE-BINDING PROTEIN"/>
    <property type="match status" value="1"/>
</dbReference>
<keyword evidence="4" id="KW-1185">Reference proteome</keyword>
<proteinExistence type="inferred from homology"/>
<feature type="chain" id="PRO_5011498419" evidence="2">
    <location>
        <begin position="30"/>
        <end position="324"/>
    </location>
</feature>
<evidence type="ECO:0000256" key="2">
    <source>
        <dbReference type="SAM" id="SignalP"/>
    </source>
</evidence>
<gene>
    <name evidence="3" type="ORF">SAMN04489711_108164</name>
</gene>
<evidence type="ECO:0000313" key="4">
    <source>
        <dbReference type="Proteomes" id="UP000199119"/>
    </source>
</evidence>
<dbReference type="Gene3D" id="3.40.190.150">
    <property type="entry name" value="Bordetella uptake gene, domain 1"/>
    <property type="match status" value="1"/>
</dbReference>
<evidence type="ECO:0000313" key="3">
    <source>
        <dbReference type="EMBL" id="SFE96919.1"/>
    </source>
</evidence>
<dbReference type="NCBIfam" id="TIGR01409">
    <property type="entry name" value="TAT_signal_seq"/>
    <property type="match status" value="1"/>
</dbReference>
<reference evidence="4" key="1">
    <citation type="submission" date="2016-10" db="EMBL/GenBank/DDBJ databases">
        <authorList>
            <person name="Varghese N."/>
            <person name="Submissions S."/>
        </authorList>
    </citation>
    <scope>NUCLEOTIDE SEQUENCE [LARGE SCALE GENOMIC DNA]</scope>
    <source>
        <strain evidence="4">DSM 27981</strain>
    </source>
</reference>
<dbReference type="RefSeq" id="WP_092939977.1">
    <property type="nucleotide sequence ID" value="NZ_FONX01000008.1"/>
</dbReference>
<evidence type="ECO:0000256" key="1">
    <source>
        <dbReference type="ARBA" id="ARBA00006987"/>
    </source>
</evidence>
<dbReference type="PROSITE" id="PS51318">
    <property type="entry name" value="TAT"/>
    <property type="match status" value="1"/>
</dbReference>
<feature type="signal peptide" evidence="2">
    <location>
        <begin position="1"/>
        <end position="29"/>
    </location>
</feature>
<dbReference type="SUPFAM" id="SSF53850">
    <property type="entry name" value="Periplasmic binding protein-like II"/>
    <property type="match status" value="1"/>
</dbReference>
<dbReference type="OrthoDB" id="8686127at2"/>
<dbReference type="InterPro" id="IPR005064">
    <property type="entry name" value="BUG"/>
</dbReference>
<sequence length="324" mass="34373">MTSRRQFLTRSALLAASAGPLAASAPAWAQDGTLRIVVGYPPGGSSDRVARIVADGLQRVLGQTVIVENKVGAGGRISAQYVKSAPASQPMLLLANPAVMVVSPLVVPDVGYQPEQDFVPLSEVNSYVFGVAVASAVPVQELQHLLAWLRANPAQANIGVPATGSLPHFFALMLGKKAGVPIEAVGYRGSAPLITDLIGGQVPVAVDTLDALQPQFEGGKLRLLAVSSEQRLPDLPKVPTLRQAGVDLAASGWNTVFAPRSMPAAQAERYAEAIQKVMKDPEVVRQFKSNHLDPVVSTPAQTRQSLAAYRKQWVPVIRESGYRP</sequence>
<dbReference type="InterPro" id="IPR019546">
    <property type="entry name" value="TAT_signal_bac_arc"/>
</dbReference>
<dbReference type="Pfam" id="PF03401">
    <property type="entry name" value="TctC"/>
    <property type="match status" value="1"/>
</dbReference>
<dbReference type="InterPro" id="IPR006311">
    <property type="entry name" value="TAT_signal"/>
</dbReference>
<dbReference type="Gene3D" id="3.40.190.10">
    <property type="entry name" value="Periplasmic binding protein-like II"/>
    <property type="match status" value="1"/>
</dbReference>
<dbReference type="STRING" id="1177982.SAMN04489711_108164"/>
<dbReference type="PANTHER" id="PTHR42928:SF5">
    <property type="entry name" value="BLR1237 PROTEIN"/>
    <property type="match status" value="1"/>
</dbReference>
<dbReference type="EMBL" id="FONX01000008">
    <property type="protein sequence ID" value="SFE96919.1"/>
    <property type="molecule type" value="Genomic_DNA"/>
</dbReference>